<accession>A0A9N9D5Q8</accession>
<evidence type="ECO:0000313" key="2">
    <source>
        <dbReference type="EMBL" id="CAG8624214.1"/>
    </source>
</evidence>
<evidence type="ECO:0000313" key="3">
    <source>
        <dbReference type="Proteomes" id="UP000789572"/>
    </source>
</evidence>
<keyword evidence="3" id="KW-1185">Reference proteome</keyword>
<feature type="region of interest" description="Disordered" evidence="1">
    <location>
        <begin position="47"/>
        <end position="66"/>
    </location>
</feature>
<reference evidence="2" key="1">
    <citation type="submission" date="2021-06" db="EMBL/GenBank/DDBJ databases">
        <authorList>
            <person name="Kallberg Y."/>
            <person name="Tangrot J."/>
            <person name="Rosling A."/>
        </authorList>
    </citation>
    <scope>NUCLEOTIDE SEQUENCE</scope>
    <source>
        <strain evidence="2">IA702</strain>
    </source>
</reference>
<name>A0A9N9D5Q8_9GLOM</name>
<gene>
    <name evidence="2" type="ORF">POCULU_LOCUS8571</name>
</gene>
<proteinExistence type="predicted"/>
<feature type="non-terminal residue" evidence="2">
    <location>
        <position position="66"/>
    </location>
</feature>
<feature type="compositionally biased region" description="Polar residues" evidence="1">
    <location>
        <begin position="50"/>
        <end position="66"/>
    </location>
</feature>
<dbReference type="EMBL" id="CAJVPJ010002552">
    <property type="protein sequence ID" value="CAG8624214.1"/>
    <property type="molecule type" value="Genomic_DNA"/>
</dbReference>
<evidence type="ECO:0000256" key="1">
    <source>
        <dbReference type="SAM" id="MobiDB-lite"/>
    </source>
</evidence>
<dbReference type="AlphaFoldDB" id="A0A9N9D5Q8"/>
<dbReference type="Proteomes" id="UP000789572">
    <property type="component" value="Unassembled WGS sequence"/>
</dbReference>
<protein>
    <submittedName>
        <fullName evidence="2">9446_t:CDS:1</fullName>
    </submittedName>
</protein>
<organism evidence="2 3">
    <name type="scientific">Paraglomus occultum</name>
    <dbReference type="NCBI Taxonomy" id="144539"/>
    <lineage>
        <taxon>Eukaryota</taxon>
        <taxon>Fungi</taxon>
        <taxon>Fungi incertae sedis</taxon>
        <taxon>Mucoromycota</taxon>
        <taxon>Glomeromycotina</taxon>
        <taxon>Glomeromycetes</taxon>
        <taxon>Paraglomerales</taxon>
        <taxon>Paraglomeraceae</taxon>
        <taxon>Paraglomus</taxon>
    </lineage>
</organism>
<sequence>GKYIRAISTIRFLATKATLTLYRTASNSARAETTIEVTTRPPVLVEGHSQESVSGQPQFAETLQSA</sequence>
<comment type="caution">
    <text evidence="2">The sequence shown here is derived from an EMBL/GenBank/DDBJ whole genome shotgun (WGS) entry which is preliminary data.</text>
</comment>